<evidence type="ECO:0008006" key="3">
    <source>
        <dbReference type="Google" id="ProtNLM"/>
    </source>
</evidence>
<gene>
    <name evidence="1" type="ORF">ENP94_00840</name>
    <name evidence="2" type="ORF">ENS16_04555</name>
</gene>
<dbReference type="AlphaFoldDB" id="A0A7C1SCC2"/>
<dbReference type="EMBL" id="DSLG01000002">
    <property type="protein sequence ID" value="HEA86541.1"/>
    <property type="molecule type" value="Genomic_DNA"/>
</dbReference>
<protein>
    <recommendedName>
        <fullName evidence="3">Porin</fullName>
    </recommendedName>
</protein>
<accession>A0A7C1SCC2</accession>
<dbReference type="Gene3D" id="2.40.160.10">
    <property type="entry name" value="Porin"/>
    <property type="match status" value="1"/>
</dbReference>
<comment type="caution">
    <text evidence="1">The sequence shown here is derived from an EMBL/GenBank/DDBJ whole genome shotgun (WGS) entry which is preliminary data.</text>
</comment>
<sequence>MGRKKLVLILALIAVVGLALEPGETEFEHNGWFRYTNQSTAFKIAEPSVSRLSLERGYIRLSHQWAPPFFTKMTVDIFSSDKYPEGATVRLKEAYADLAVPFLRDFNITAGLQKHYFGLIYSWDYTHPEKELADEQGVCASADYGVTLNGFLPAGLGELQLGVYNGEGYKYAGKYVNTSPEFLGNLRITTIPGITLGASIFTNSADMSPYKNDRKGRVTEGGNIYFMNADTANISRLAYAPMFKLAFGPFSLLGEYLGYSYTRKFSYYQINRDTLGNIIDSTLVEKEKDYRMNGLDLVPVVTLPGRAVEILGRFSIWDRREQSGDSMPLNRDKSFIRYGAGFNYHFIRREKGKPGLEFQFVWTRTQPKNSALKPTDVFLAQVRFEWSALVPKPQM</sequence>
<dbReference type="InterPro" id="IPR023614">
    <property type="entry name" value="Porin_dom_sf"/>
</dbReference>
<evidence type="ECO:0000313" key="1">
    <source>
        <dbReference type="EMBL" id="HEA86541.1"/>
    </source>
</evidence>
<evidence type="ECO:0000313" key="2">
    <source>
        <dbReference type="EMBL" id="HFJ53943.1"/>
    </source>
</evidence>
<dbReference type="EMBL" id="DSTU01000006">
    <property type="protein sequence ID" value="HFJ53943.1"/>
    <property type="molecule type" value="Genomic_DNA"/>
</dbReference>
<organism evidence="1">
    <name type="scientific">candidate division WOR-3 bacterium</name>
    <dbReference type="NCBI Taxonomy" id="2052148"/>
    <lineage>
        <taxon>Bacteria</taxon>
        <taxon>Bacteria division WOR-3</taxon>
    </lineage>
</organism>
<proteinExistence type="predicted"/>
<reference evidence="1" key="1">
    <citation type="journal article" date="2020" name="mSystems">
        <title>Genome- and Community-Level Interaction Insights into Carbon Utilization and Element Cycling Functions of Hydrothermarchaeota in Hydrothermal Sediment.</title>
        <authorList>
            <person name="Zhou Z."/>
            <person name="Liu Y."/>
            <person name="Xu W."/>
            <person name="Pan J."/>
            <person name="Luo Z.H."/>
            <person name="Li M."/>
        </authorList>
    </citation>
    <scope>NUCLEOTIDE SEQUENCE [LARGE SCALE GENOMIC DNA]</scope>
    <source>
        <strain evidence="1">SpSt-265</strain>
        <strain evidence="2">SpSt-465</strain>
    </source>
</reference>
<name>A0A7C1SCC2_UNCW3</name>